<accession>A0A2R6WY93</accession>
<keyword evidence="3" id="KW-1185">Reference proteome</keyword>
<organism evidence="2 3">
    <name type="scientific">Marchantia polymorpha</name>
    <name type="common">Common liverwort</name>
    <name type="synonym">Marchantia aquatica</name>
    <dbReference type="NCBI Taxonomy" id="3197"/>
    <lineage>
        <taxon>Eukaryota</taxon>
        <taxon>Viridiplantae</taxon>
        <taxon>Streptophyta</taxon>
        <taxon>Embryophyta</taxon>
        <taxon>Marchantiophyta</taxon>
        <taxon>Marchantiopsida</taxon>
        <taxon>Marchantiidae</taxon>
        <taxon>Marchantiales</taxon>
        <taxon>Marchantiaceae</taxon>
        <taxon>Marchantia</taxon>
    </lineage>
</organism>
<gene>
    <name evidence="2" type="ORF">MARPO_0049s0088</name>
</gene>
<evidence type="ECO:0000256" key="1">
    <source>
        <dbReference type="SAM" id="MobiDB-lite"/>
    </source>
</evidence>
<evidence type="ECO:0000313" key="3">
    <source>
        <dbReference type="Proteomes" id="UP000244005"/>
    </source>
</evidence>
<reference evidence="3" key="1">
    <citation type="journal article" date="2017" name="Cell">
        <title>Insights into land plant evolution garnered from the Marchantia polymorpha genome.</title>
        <authorList>
            <person name="Bowman J.L."/>
            <person name="Kohchi T."/>
            <person name="Yamato K.T."/>
            <person name="Jenkins J."/>
            <person name="Shu S."/>
            <person name="Ishizaki K."/>
            <person name="Yamaoka S."/>
            <person name="Nishihama R."/>
            <person name="Nakamura Y."/>
            <person name="Berger F."/>
            <person name="Adam C."/>
            <person name="Aki S.S."/>
            <person name="Althoff F."/>
            <person name="Araki T."/>
            <person name="Arteaga-Vazquez M.A."/>
            <person name="Balasubrmanian S."/>
            <person name="Barry K."/>
            <person name="Bauer D."/>
            <person name="Boehm C.R."/>
            <person name="Briginshaw L."/>
            <person name="Caballero-Perez J."/>
            <person name="Catarino B."/>
            <person name="Chen F."/>
            <person name="Chiyoda S."/>
            <person name="Chovatia M."/>
            <person name="Davies K.M."/>
            <person name="Delmans M."/>
            <person name="Demura T."/>
            <person name="Dierschke T."/>
            <person name="Dolan L."/>
            <person name="Dorantes-Acosta A.E."/>
            <person name="Eklund D.M."/>
            <person name="Florent S.N."/>
            <person name="Flores-Sandoval E."/>
            <person name="Fujiyama A."/>
            <person name="Fukuzawa H."/>
            <person name="Galik B."/>
            <person name="Grimanelli D."/>
            <person name="Grimwood J."/>
            <person name="Grossniklaus U."/>
            <person name="Hamada T."/>
            <person name="Haseloff J."/>
            <person name="Hetherington A.J."/>
            <person name="Higo A."/>
            <person name="Hirakawa Y."/>
            <person name="Hundley H.N."/>
            <person name="Ikeda Y."/>
            <person name="Inoue K."/>
            <person name="Inoue S.I."/>
            <person name="Ishida S."/>
            <person name="Jia Q."/>
            <person name="Kakita M."/>
            <person name="Kanazawa T."/>
            <person name="Kawai Y."/>
            <person name="Kawashima T."/>
            <person name="Kennedy M."/>
            <person name="Kinose K."/>
            <person name="Kinoshita T."/>
            <person name="Kohara Y."/>
            <person name="Koide E."/>
            <person name="Komatsu K."/>
            <person name="Kopischke S."/>
            <person name="Kubo M."/>
            <person name="Kyozuka J."/>
            <person name="Lagercrantz U."/>
            <person name="Lin S.S."/>
            <person name="Lindquist E."/>
            <person name="Lipzen A.M."/>
            <person name="Lu C.W."/>
            <person name="De Luna E."/>
            <person name="Martienssen R.A."/>
            <person name="Minamino N."/>
            <person name="Mizutani M."/>
            <person name="Mizutani M."/>
            <person name="Mochizuki N."/>
            <person name="Monte I."/>
            <person name="Mosher R."/>
            <person name="Nagasaki H."/>
            <person name="Nakagami H."/>
            <person name="Naramoto S."/>
            <person name="Nishitani K."/>
            <person name="Ohtani M."/>
            <person name="Okamoto T."/>
            <person name="Okumura M."/>
            <person name="Phillips J."/>
            <person name="Pollak B."/>
            <person name="Reinders A."/>
            <person name="Rovekamp M."/>
            <person name="Sano R."/>
            <person name="Sawa S."/>
            <person name="Schmid M.W."/>
            <person name="Shirakawa M."/>
            <person name="Solano R."/>
            <person name="Spunde A."/>
            <person name="Suetsugu N."/>
            <person name="Sugano S."/>
            <person name="Sugiyama A."/>
            <person name="Sun R."/>
            <person name="Suzuki Y."/>
            <person name="Takenaka M."/>
            <person name="Takezawa D."/>
            <person name="Tomogane H."/>
            <person name="Tsuzuki M."/>
            <person name="Ueda T."/>
            <person name="Umeda M."/>
            <person name="Ward J.M."/>
            <person name="Watanabe Y."/>
            <person name="Yazaki K."/>
            <person name="Yokoyama R."/>
            <person name="Yoshitake Y."/>
            <person name="Yotsui I."/>
            <person name="Zachgo S."/>
            <person name="Schmutz J."/>
        </authorList>
    </citation>
    <scope>NUCLEOTIDE SEQUENCE [LARGE SCALE GENOMIC DNA]</scope>
    <source>
        <strain evidence="3">Tak-1</strain>
    </source>
</reference>
<dbReference type="AlphaFoldDB" id="A0A2R6WY93"/>
<evidence type="ECO:0000313" key="2">
    <source>
        <dbReference type="EMBL" id="PTQ38809.1"/>
    </source>
</evidence>
<protein>
    <submittedName>
        <fullName evidence="2">Uncharacterized protein</fullName>
    </submittedName>
</protein>
<sequence>MATLSRDRLIAHDQDSSGAMPTTVVDLLVPARCLRCHHSLVGPERLGLSCPPIPKLACAPAADGAAPAPFLSLPLAPAPPPTPAPAPFSPAPAPAPPRRLNRGEFPRPLLARDTYHPATCRFVPRDDTCLDHLHFPIAFDIRVSGRRKIQETLQNRPMITLQSTATHGYTRTYDILVHV</sequence>
<name>A0A2R6WY93_MARPO</name>
<feature type="compositionally biased region" description="Pro residues" evidence="1">
    <location>
        <begin position="76"/>
        <end position="97"/>
    </location>
</feature>
<proteinExistence type="predicted"/>
<feature type="region of interest" description="Disordered" evidence="1">
    <location>
        <begin position="76"/>
        <end position="104"/>
    </location>
</feature>
<dbReference type="EMBL" id="KZ772721">
    <property type="protein sequence ID" value="PTQ38809.1"/>
    <property type="molecule type" value="Genomic_DNA"/>
</dbReference>
<dbReference type="Proteomes" id="UP000244005">
    <property type="component" value="Unassembled WGS sequence"/>
</dbReference>
<dbReference type="Gramene" id="Mp3g19460.1">
    <property type="protein sequence ID" value="Mp3g19460.1.cds"/>
    <property type="gene ID" value="Mp3g19460"/>
</dbReference>